<feature type="transmembrane region" description="Helical" evidence="1">
    <location>
        <begin position="66"/>
        <end position="84"/>
    </location>
</feature>
<dbReference type="STRING" id="201973.SAMN04488025_12119"/>
<evidence type="ECO:0000313" key="3">
    <source>
        <dbReference type="Proteomes" id="UP000198661"/>
    </source>
</evidence>
<dbReference type="RefSeq" id="WP_092039190.1">
    <property type="nucleotide sequence ID" value="NZ_FOOK01000021.1"/>
</dbReference>
<dbReference type="EMBL" id="FOOK01000021">
    <property type="protein sequence ID" value="SFG21691.1"/>
    <property type="molecule type" value="Genomic_DNA"/>
</dbReference>
<evidence type="ECO:0000256" key="1">
    <source>
        <dbReference type="SAM" id="Phobius"/>
    </source>
</evidence>
<dbReference type="Proteomes" id="UP000198661">
    <property type="component" value="Unassembled WGS sequence"/>
</dbReference>
<organism evidence="2 3">
    <name type="scientific">Planifilum fulgidum</name>
    <dbReference type="NCBI Taxonomy" id="201973"/>
    <lineage>
        <taxon>Bacteria</taxon>
        <taxon>Bacillati</taxon>
        <taxon>Bacillota</taxon>
        <taxon>Bacilli</taxon>
        <taxon>Bacillales</taxon>
        <taxon>Thermoactinomycetaceae</taxon>
        <taxon>Planifilum</taxon>
    </lineage>
</organism>
<sequence length="85" mass="10150">MPKKRIFTASEIQKFCYCQEQFRLEKLEEQGKLHWPQKPDTHRLEEGIEYHKHFRQREAAVPKSQVLLIGLGVVFGLICLWLITR</sequence>
<accession>A0A1I2Q7T5</accession>
<protein>
    <submittedName>
        <fullName evidence="2">Uncharacterized protein</fullName>
    </submittedName>
</protein>
<proteinExistence type="predicted"/>
<keyword evidence="1" id="KW-1133">Transmembrane helix</keyword>
<reference evidence="3" key="1">
    <citation type="submission" date="2016-10" db="EMBL/GenBank/DDBJ databases">
        <authorList>
            <person name="Varghese N."/>
            <person name="Submissions S."/>
        </authorList>
    </citation>
    <scope>NUCLEOTIDE SEQUENCE [LARGE SCALE GENOMIC DNA]</scope>
    <source>
        <strain evidence="3">DSM 44945</strain>
    </source>
</reference>
<keyword evidence="1" id="KW-0472">Membrane</keyword>
<dbReference type="OrthoDB" id="2990420at2"/>
<evidence type="ECO:0000313" key="2">
    <source>
        <dbReference type="EMBL" id="SFG21691.1"/>
    </source>
</evidence>
<gene>
    <name evidence="2" type="ORF">SAMN04488025_12119</name>
</gene>
<keyword evidence="3" id="KW-1185">Reference proteome</keyword>
<name>A0A1I2Q7T5_9BACL</name>
<keyword evidence="1" id="KW-0812">Transmembrane</keyword>
<dbReference type="AlphaFoldDB" id="A0A1I2Q7T5"/>